<dbReference type="EMBL" id="LT598453">
    <property type="protein sequence ID" value="SCV03735.1"/>
    <property type="molecule type" value="Genomic_DNA"/>
</dbReference>
<keyword evidence="3 5" id="KW-1133">Transmembrane helix</keyword>
<dbReference type="AlphaFoldDB" id="A0A1G4KGU6"/>
<dbReference type="InterPro" id="IPR008521">
    <property type="entry name" value="Mg_trans_NIPA"/>
</dbReference>
<dbReference type="Proteomes" id="UP000189911">
    <property type="component" value="Chromosome G"/>
</dbReference>
<dbReference type="GO" id="GO:0016020">
    <property type="term" value="C:membrane"/>
    <property type="evidence" value="ECO:0007669"/>
    <property type="project" value="UniProtKB-SubCell"/>
</dbReference>
<feature type="transmembrane region" description="Helical" evidence="5">
    <location>
        <begin position="182"/>
        <end position="202"/>
    </location>
</feature>
<feature type="transmembrane region" description="Helical" evidence="5">
    <location>
        <begin position="222"/>
        <end position="240"/>
    </location>
</feature>
<comment type="subcellular location">
    <subcellularLocation>
        <location evidence="1">Membrane</location>
        <topology evidence="1">Multi-pass membrane protein</topology>
    </subcellularLocation>
</comment>
<name>A0A1G4KGU6_9SACH</name>
<keyword evidence="4 5" id="KW-0472">Membrane</keyword>
<feature type="transmembrane region" description="Helical" evidence="5">
    <location>
        <begin position="150"/>
        <end position="170"/>
    </location>
</feature>
<reference evidence="7" key="1">
    <citation type="submission" date="2016-03" db="EMBL/GenBank/DDBJ databases">
        <authorList>
            <person name="Devillers Hugo."/>
        </authorList>
    </citation>
    <scope>NUCLEOTIDE SEQUENCE [LARGE SCALE GENOMIC DNA]</scope>
</reference>
<evidence type="ECO:0000256" key="1">
    <source>
        <dbReference type="ARBA" id="ARBA00004141"/>
    </source>
</evidence>
<evidence type="ECO:0000256" key="3">
    <source>
        <dbReference type="ARBA" id="ARBA00022989"/>
    </source>
</evidence>
<keyword evidence="2 5" id="KW-0812">Transmembrane</keyword>
<feature type="transmembrane region" description="Helical" evidence="5">
    <location>
        <begin position="252"/>
        <end position="273"/>
    </location>
</feature>
<gene>
    <name evidence="6" type="ORF">LANO_0G05930G</name>
</gene>
<dbReference type="OrthoDB" id="2504919at2759"/>
<dbReference type="GO" id="GO:0015095">
    <property type="term" value="F:magnesium ion transmembrane transporter activity"/>
    <property type="evidence" value="ECO:0007669"/>
    <property type="project" value="InterPro"/>
</dbReference>
<proteinExistence type="predicted"/>
<feature type="transmembrane region" description="Helical" evidence="5">
    <location>
        <begin position="279"/>
        <end position="302"/>
    </location>
</feature>
<dbReference type="PANTHER" id="PTHR12570">
    <property type="match status" value="1"/>
</dbReference>
<accession>A0A1G4KGU6</accession>
<feature type="transmembrane region" description="Helical" evidence="5">
    <location>
        <begin position="6"/>
        <end position="28"/>
    </location>
</feature>
<evidence type="ECO:0000313" key="6">
    <source>
        <dbReference type="EMBL" id="SCV03735.1"/>
    </source>
</evidence>
<organism evidence="6 7">
    <name type="scientific">Lachancea nothofagi CBS 11611</name>
    <dbReference type="NCBI Taxonomy" id="1266666"/>
    <lineage>
        <taxon>Eukaryota</taxon>
        <taxon>Fungi</taxon>
        <taxon>Dikarya</taxon>
        <taxon>Ascomycota</taxon>
        <taxon>Saccharomycotina</taxon>
        <taxon>Saccharomycetes</taxon>
        <taxon>Saccharomycetales</taxon>
        <taxon>Saccharomycetaceae</taxon>
        <taxon>Lachancea</taxon>
    </lineage>
</organism>
<evidence type="ECO:0000256" key="4">
    <source>
        <dbReference type="ARBA" id="ARBA00023136"/>
    </source>
</evidence>
<dbReference type="Pfam" id="PF05653">
    <property type="entry name" value="Mg_trans_NIPA"/>
    <property type="match status" value="1"/>
</dbReference>
<evidence type="ECO:0000256" key="2">
    <source>
        <dbReference type="ARBA" id="ARBA00022692"/>
    </source>
</evidence>
<keyword evidence="7" id="KW-1185">Reference proteome</keyword>
<dbReference type="PANTHER" id="PTHR12570:SF86">
    <property type="entry name" value="ADR321CP"/>
    <property type="match status" value="1"/>
</dbReference>
<evidence type="ECO:0000256" key="5">
    <source>
        <dbReference type="SAM" id="Phobius"/>
    </source>
</evidence>
<feature type="transmembrane region" description="Helical" evidence="5">
    <location>
        <begin position="55"/>
        <end position="73"/>
    </location>
</feature>
<sequence length="393" mass="43141">MTDASTIIVIGVIVGILSSATQSLGLTLQRKASVTHLAHEDCTNKSLYRSSTWQLGLALFLLSNIVGSTVQIATLPLIVLAPLQSCGLLFNSLAAHYLLKERSSWRTPLATLSIVLGGMVIGVVGVTSSNSHSITHSLPELWKLAHEPLFLRWFTSTNILVVLLLVCTWYNRRSLPTVLKGIIYGCCSGTWSAHSLLMAKSVSDIVTHALIHTTGDLKNLKFWILVSIFVSLSLTQLFLLNTGLRHLSTSILYPLVFCIYNLVNIFNGIVFFHDENAPLSRILIVILPGAMSLIAGVVLLSWDQYIVAQHEESASLQDSPHRTSMLSYTSLRPKSVDLSALQASNASTEESNPFYVSLPQASKRDKYSSITSSQRSGRRILSYEQEGILTQMV</sequence>
<feature type="transmembrane region" description="Helical" evidence="5">
    <location>
        <begin position="111"/>
        <end position="130"/>
    </location>
</feature>
<evidence type="ECO:0000313" key="7">
    <source>
        <dbReference type="Proteomes" id="UP000189911"/>
    </source>
</evidence>
<protein>
    <submittedName>
        <fullName evidence="6">LANO_0G05930g1_1</fullName>
    </submittedName>
</protein>
<feature type="transmembrane region" description="Helical" evidence="5">
    <location>
        <begin position="79"/>
        <end position="99"/>
    </location>
</feature>